<dbReference type="Proteomes" id="UP000178086">
    <property type="component" value="Unassembled WGS sequence"/>
</dbReference>
<dbReference type="SUPFAM" id="SSF101898">
    <property type="entry name" value="NHL repeat"/>
    <property type="match status" value="1"/>
</dbReference>
<protein>
    <recommendedName>
        <fullName evidence="5">6-bladed beta-propeller</fullName>
    </recommendedName>
</protein>
<name>A0A1F2ULS7_9ACTN</name>
<comment type="caution">
    <text evidence="3">The sequence shown here is derived from an EMBL/GenBank/DDBJ whole genome shotgun (WGS) entry which is preliminary data.</text>
</comment>
<evidence type="ECO:0000313" key="3">
    <source>
        <dbReference type="EMBL" id="OFW33929.1"/>
    </source>
</evidence>
<dbReference type="Pfam" id="PF17170">
    <property type="entry name" value="DUF5128"/>
    <property type="match status" value="1"/>
</dbReference>
<dbReference type="EMBL" id="MELI01000056">
    <property type="protein sequence ID" value="OFW33929.1"/>
    <property type="molecule type" value="Genomic_DNA"/>
</dbReference>
<dbReference type="InterPro" id="IPR050952">
    <property type="entry name" value="TRIM-NHL_E3_ligases"/>
</dbReference>
<organism evidence="3 4">
    <name type="scientific">Candidatus Aquicultor primus</name>
    <dbReference type="NCBI Taxonomy" id="1797195"/>
    <lineage>
        <taxon>Bacteria</taxon>
        <taxon>Bacillati</taxon>
        <taxon>Actinomycetota</taxon>
        <taxon>Candidatus Aquicultoria</taxon>
        <taxon>Candidatus Aquicultorales</taxon>
        <taxon>Candidatus Aquicultoraceae</taxon>
        <taxon>Candidatus Aquicultor</taxon>
    </lineage>
</organism>
<feature type="repeat" description="NHL" evidence="2">
    <location>
        <begin position="190"/>
        <end position="233"/>
    </location>
</feature>
<dbReference type="PROSITE" id="PS51125">
    <property type="entry name" value="NHL"/>
    <property type="match status" value="3"/>
</dbReference>
<evidence type="ECO:0000313" key="4">
    <source>
        <dbReference type="Proteomes" id="UP000178086"/>
    </source>
</evidence>
<dbReference type="GO" id="GO:0008270">
    <property type="term" value="F:zinc ion binding"/>
    <property type="evidence" value="ECO:0007669"/>
    <property type="project" value="UniProtKB-KW"/>
</dbReference>
<dbReference type="Pfam" id="PF01436">
    <property type="entry name" value="NHL"/>
    <property type="match status" value="2"/>
</dbReference>
<dbReference type="PANTHER" id="PTHR24104">
    <property type="entry name" value="E3 UBIQUITIN-PROTEIN LIGASE NHLRC1-RELATED"/>
    <property type="match status" value="1"/>
</dbReference>
<feature type="repeat" description="NHL" evidence="2">
    <location>
        <begin position="282"/>
        <end position="324"/>
    </location>
</feature>
<gene>
    <name evidence="3" type="ORF">A2074_01980</name>
</gene>
<keyword evidence="1" id="KW-0677">Repeat</keyword>
<evidence type="ECO:0008006" key="5">
    <source>
        <dbReference type="Google" id="ProtNLM"/>
    </source>
</evidence>
<evidence type="ECO:0000256" key="2">
    <source>
        <dbReference type="PROSITE-ProRule" id="PRU00504"/>
    </source>
</evidence>
<proteinExistence type="predicted"/>
<evidence type="ECO:0000256" key="1">
    <source>
        <dbReference type="ARBA" id="ARBA00022737"/>
    </source>
</evidence>
<dbReference type="PANTHER" id="PTHR24104:SF25">
    <property type="entry name" value="PROTEIN LIN-41"/>
    <property type="match status" value="1"/>
</dbReference>
<dbReference type="Gene3D" id="2.120.10.30">
    <property type="entry name" value="TolB, C-terminal domain"/>
    <property type="match status" value="3"/>
</dbReference>
<feature type="repeat" description="NHL" evidence="2">
    <location>
        <begin position="240"/>
        <end position="278"/>
    </location>
</feature>
<dbReference type="InterPro" id="IPR011042">
    <property type="entry name" value="6-blade_b-propeller_TolB-like"/>
</dbReference>
<dbReference type="InterPro" id="IPR001258">
    <property type="entry name" value="NHL_repeat"/>
</dbReference>
<dbReference type="AlphaFoldDB" id="A0A1F2ULS7"/>
<reference evidence="3 4" key="1">
    <citation type="journal article" date="2016" name="Nat. Commun.">
        <title>Thousands of microbial genomes shed light on interconnected biogeochemical processes in an aquifer system.</title>
        <authorList>
            <person name="Anantharaman K."/>
            <person name="Brown C.T."/>
            <person name="Hug L.A."/>
            <person name="Sharon I."/>
            <person name="Castelle C.J."/>
            <person name="Probst A.J."/>
            <person name="Thomas B.C."/>
            <person name="Singh A."/>
            <person name="Wilkins M.J."/>
            <person name="Karaoz U."/>
            <person name="Brodie E.L."/>
            <person name="Williams K.H."/>
            <person name="Hubbard S.S."/>
            <person name="Banfield J.F."/>
        </authorList>
    </citation>
    <scope>NUCLEOTIDE SEQUENCE [LARGE SCALE GENOMIC DNA]</scope>
</reference>
<sequence>MNDINRRLFAIIILLITLLGSAGILYYSVANVAEDTDPKPAPKSNAPAFDSTIAGKNEAQLSGPLNLAVSDGLLFIADTENHRLAIYSQTGSYKHMIDLQAENIAIKPLGITVDKKRRLYVSVSQGSDNAILVFDRSGRFLHRFPEDAGNSGSFITPGKAMALFASGDKLYVTDIVDHDIKVYSLEGDLITRFGRPGSAKGEFLYPNGIVADESGKIFVSDSNNARVQVFAANGEFLRLFAQPGNDALALPRGMAFDSKGRLHVVDTLKHKVFVFTTGGRFLNSYGKFGTGNGGLSYPNGIAIDVTSGKIFIADKTNNRVSVWK</sequence>
<accession>A0A1F2ULS7</accession>